<dbReference type="GO" id="GO:0016747">
    <property type="term" value="F:acyltransferase activity, transferring groups other than amino-acyl groups"/>
    <property type="evidence" value="ECO:0007669"/>
    <property type="project" value="InterPro"/>
</dbReference>
<keyword evidence="3" id="KW-0012">Acyltransferase</keyword>
<feature type="transmembrane region" description="Helical" evidence="1">
    <location>
        <begin position="238"/>
        <end position="255"/>
    </location>
</feature>
<dbReference type="InterPro" id="IPR002656">
    <property type="entry name" value="Acyl_transf_3_dom"/>
</dbReference>
<reference evidence="4" key="1">
    <citation type="submission" date="2009-12" db="EMBL/GenBank/DDBJ databases">
        <title>Sequence of Clostridiales genomosp. BVAB3 str. UPII9-5.</title>
        <authorList>
            <person name="Madupu R."/>
            <person name="Durkin A.S."/>
            <person name="Torralba M."/>
            <person name="Methe B."/>
            <person name="Sutton G.G."/>
            <person name="Strausberg R.L."/>
            <person name="Nelson K.E."/>
        </authorList>
    </citation>
    <scope>NUCLEOTIDE SEQUENCE [LARGE SCALE GENOMIC DNA]</scope>
    <source>
        <strain evidence="4">W1219</strain>
    </source>
</reference>
<dbReference type="GO" id="GO:0009103">
    <property type="term" value="P:lipopolysaccharide biosynthetic process"/>
    <property type="evidence" value="ECO:0007669"/>
    <property type="project" value="TreeGrafter"/>
</dbReference>
<name>D2MMR9_9FIRM</name>
<keyword evidence="3" id="KW-0808">Transferase</keyword>
<feature type="transmembrane region" description="Helical" evidence="1">
    <location>
        <begin position="14"/>
        <end position="34"/>
    </location>
</feature>
<dbReference type="PANTHER" id="PTHR23028:SF53">
    <property type="entry name" value="ACYL_TRANSF_3 DOMAIN-CONTAINING PROTEIN"/>
    <property type="match status" value="1"/>
</dbReference>
<dbReference type="GO" id="GO:0016020">
    <property type="term" value="C:membrane"/>
    <property type="evidence" value="ECO:0007669"/>
    <property type="project" value="TreeGrafter"/>
</dbReference>
<dbReference type="eggNOG" id="COG1835">
    <property type="taxonomic scope" value="Bacteria"/>
</dbReference>
<evidence type="ECO:0000313" key="4">
    <source>
        <dbReference type="Proteomes" id="UP000005017"/>
    </source>
</evidence>
<dbReference type="PANTHER" id="PTHR23028">
    <property type="entry name" value="ACETYLTRANSFERASE"/>
    <property type="match status" value="1"/>
</dbReference>
<feature type="transmembrane region" description="Helical" evidence="1">
    <location>
        <begin position="40"/>
        <end position="61"/>
    </location>
</feature>
<dbReference type="EMBL" id="ADFR01000002">
    <property type="protein sequence ID" value="EFC06345.1"/>
    <property type="molecule type" value="Genomic_DNA"/>
</dbReference>
<feature type="domain" description="Acyltransferase 3" evidence="2">
    <location>
        <begin position="15"/>
        <end position="337"/>
    </location>
</feature>
<evidence type="ECO:0000256" key="1">
    <source>
        <dbReference type="SAM" id="Phobius"/>
    </source>
</evidence>
<proteinExistence type="predicted"/>
<accession>D2MMR9</accession>
<feature type="transmembrane region" description="Helical" evidence="1">
    <location>
        <begin position="176"/>
        <end position="195"/>
    </location>
</feature>
<organism evidence="3 4">
    <name type="scientific">Bulleidia extructa W1219</name>
    <dbReference type="NCBI Taxonomy" id="679192"/>
    <lineage>
        <taxon>Bacteria</taxon>
        <taxon>Bacillati</taxon>
        <taxon>Bacillota</taxon>
        <taxon>Erysipelotrichia</taxon>
        <taxon>Erysipelotrichales</taxon>
        <taxon>Erysipelotrichaceae</taxon>
        <taxon>Bulleidia</taxon>
    </lineage>
</organism>
<feature type="transmembrane region" description="Helical" evidence="1">
    <location>
        <begin position="207"/>
        <end position="226"/>
    </location>
</feature>
<keyword evidence="1" id="KW-1133">Transmembrane helix</keyword>
<feature type="transmembrane region" description="Helical" evidence="1">
    <location>
        <begin position="144"/>
        <end position="164"/>
    </location>
</feature>
<evidence type="ECO:0000313" key="3">
    <source>
        <dbReference type="EMBL" id="EFC06345.1"/>
    </source>
</evidence>
<dbReference type="AlphaFoldDB" id="D2MMR9"/>
<dbReference type="InterPro" id="IPR050879">
    <property type="entry name" value="Acyltransferase_3"/>
</dbReference>
<protein>
    <submittedName>
        <fullName evidence="3">Acyltransferase</fullName>
    </submittedName>
</protein>
<keyword evidence="1" id="KW-0472">Membrane</keyword>
<dbReference type="STRING" id="679192.HMPREF9013_1053"/>
<sequence>MEEKGYKKITPKRILGMDGLRALAMVLILLYHVFPSQFPGGFVGVSLFFTLSGYLVAWTSFKSVEERKFSIKNYYLKRLKRIYPALMVVIFFSAGIYWLMDPMILDGRKKEILSILFGYNNYYQIGQNADYFTKSVNTSPYTHLWAIAIEMQFYFIWPWLLRVYQFLKKTKWKREANYFWLGLAFISVITIQFTYQTGHVMMAYYGFISRASSLFLGVSLACWQWYSDYQEKFLLSPRLYGLLLVFLFALMVFFMNGQSEWTYRVGLLVSSLVSVELIRFITAKTVGIGKYLDIPVLKLIAKCSYEVYLWQYPIVFFFQYRHLDELPLAGVVMIVGIWFFAYYSHGFLEEIMYVLFGKGEERS</sequence>
<gene>
    <name evidence="3" type="ORF">HMPREF9013_1053</name>
</gene>
<feature type="transmembrane region" description="Helical" evidence="1">
    <location>
        <begin position="326"/>
        <end position="343"/>
    </location>
</feature>
<evidence type="ECO:0000259" key="2">
    <source>
        <dbReference type="Pfam" id="PF01757"/>
    </source>
</evidence>
<dbReference type="Proteomes" id="UP000005017">
    <property type="component" value="Unassembled WGS sequence"/>
</dbReference>
<keyword evidence="1" id="KW-0812">Transmembrane</keyword>
<feature type="transmembrane region" description="Helical" evidence="1">
    <location>
        <begin position="82"/>
        <end position="100"/>
    </location>
</feature>
<keyword evidence="4" id="KW-1185">Reference proteome</keyword>
<dbReference type="Pfam" id="PF01757">
    <property type="entry name" value="Acyl_transf_3"/>
    <property type="match status" value="1"/>
</dbReference>
<comment type="caution">
    <text evidence="3">The sequence shown here is derived from an EMBL/GenBank/DDBJ whole genome shotgun (WGS) entry which is preliminary data.</text>
</comment>